<name>A0A0P4W3S4_SCYOL</name>
<organism evidence="1">
    <name type="scientific">Scylla olivacea</name>
    <name type="common">Orange mud crab</name>
    <name type="synonym">Cancer olivacea</name>
    <dbReference type="NCBI Taxonomy" id="85551"/>
    <lineage>
        <taxon>Eukaryota</taxon>
        <taxon>Metazoa</taxon>
        <taxon>Ecdysozoa</taxon>
        <taxon>Arthropoda</taxon>
        <taxon>Crustacea</taxon>
        <taxon>Multicrustacea</taxon>
        <taxon>Malacostraca</taxon>
        <taxon>Eumalacostraca</taxon>
        <taxon>Eucarida</taxon>
        <taxon>Decapoda</taxon>
        <taxon>Pleocyemata</taxon>
        <taxon>Brachyura</taxon>
        <taxon>Eubrachyura</taxon>
        <taxon>Portunoidea</taxon>
        <taxon>Portunidae</taxon>
        <taxon>Portuninae</taxon>
        <taxon>Scylla</taxon>
    </lineage>
</organism>
<dbReference type="InterPro" id="IPR005312">
    <property type="entry name" value="DUF1759"/>
</dbReference>
<evidence type="ECO:0000313" key="1">
    <source>
        <dbReference type="EMBL" id="JAI63197.1"/>
    </source>
</evidence>
<dbReference type="PANTHER" id="PTHR22954:SF3">
    <property type="entry name" value="PROTEIN CBG08539"/>
    <property type="match status" value="1"/>
</dbReference>
<sequence>MCLLDWLSFWKQFEALVGEANIPFISKFSYLHSSLEGEAKRVLQGLTLTAANFPIACKMLKERFGKPERIIFAHIQALLNIDMPVKSSGSKYISSLWKMQDQLNSHVRSLEALGVKGDQYGVVLTPVILSRLSQEIRMEWSRDGSGHGDLDWLMNFLQSEIEQRERGQTRTGKVAAVRKHAVALLHLKGGK</sequence>
<reference evidence="1" key="1">
    <citation type="submission" date="2015-09" db="EMBL/GenBank/DDBJ databases">
        <title>Scylla olivacea transcriptome.</title>
        <authorList>
            <person name="Ikhwanuddin M."/>
        </authorList>
    </citation>
    <scope>NUCLEOTIDE SEQUENCE</scope>
</reference>
<dbReference type="AlphaFoldDB" id="A0A0P4W3S4"/>
<accession>A0A0P4W3S4</accession>
<dbReference type="Pfam" id="PF03564">
    <property type="entry name" value="DUF1759"/>
    <property type="match status" value="1"/>
</dbReference>
<dbReference type="EMBL" id="GDRN01074684">
    <property type="protein sequence ID" value="JAI63197.1"/>
    <property type="molecule type" value="Transcribed_RNA"/>
</dbReference>
<proteinExistence type="predicted"/>
<protein>
    <submittedName>
        <fullName evidence="1">Uncharacterized protein</fullName>
    </submittedName>
</protein>
<dbReference type="PANTHER" id="PTHR22954">
    <property type="entry name" value="RETROVIRAL PROTEASE-RELATED"/>
    <property type="match status" value="1"/>
</dbReference>